<dbReference type="GO" id="GO:0016887">
    <property type="term" value="F:ATP hydrolysis activity"/>
    <property type="evidence" value="ECO:0007669"/>
    <property type="project" value="InterPro"/>
</dbReference>
<dbReference type="Gene3D" id="3.40.50.300">
    <property type="entry name" value="P-loop containing nucleotide triphosphate hydrolases"/>
    <property type="match status" value="1"/>
</dbReference>
<dbReference type="InterPro" id="IPR027417">
    <property type="entry name" value="P-loop_NTPase"/>
</dbReference>
<keyword evidence="2" id="KW-0547">Nucleotide-binding</keyword>
<feature type="domain" description="ABC transporter" evidence="4">
    <location>
        <begin position="13"/>
        <end position="261"/>
    </location>
</feature>
<keyword evidence="1" id="KW-0813">Transport</keyword>
<evidence type="ECO:0000259" key="4">
    <source>
        <dbReference type="PROSITE" id="PS50893"/>
    </source>
</evidence>
<accession>A0A2L1UY27</accession>
<keyword evidence="5" id="KW-0614">Plasmid</keyword>
<sequence length="273" mass="29672">MNPSLQLVTEPFLHLHNVSLNLAVPGFFWQKKRGSAPLFSHLSLRIGRHERVGLVGASGCGKSSLLRILLAMDAPDDGEVFCNGKPVRPGSARSLREYRQQVQYIPQDPAGSLPPNQNVGQIIAEPLKRLGFQGGIKARVTQVMAQVGLPEALMHRAAGALSGGQAQRVAIARALAIRPEFLIADEPVSGLDLPLREQIKQLLQQITQQNGMGLLMVTHDISMVAGLCERLLVMHEGEIIEDSPTQDALLAPRHPHTRQLLAAFPHLPLIVNG</sequence>
<reference evidence="6" key="1">
    <citation type="submission" date="2017-01" db="EMBL/GenBank/DDBJ databases">
        <title>Genome sequence of Rouxiella sp. ERMR1:05.</title>
        <authorList>
            <person name="Kumar R."/>
            <person name="Singh D."/>
            <person name="Kumar S."/>
        </authorList>
    </citation>
    <scope>NUCLEOTIDE SEQUENCE [LARGE SCALE GENOMIC DNA]</scope>
    <source>
        <strain evidence="6">ERMR1:05</strain>
        <plasmid evidence="6">unnamed1</plasmid>
    </source>
</reference>
<dbReference type="InterPro" id="IPR017871">
    <property type="entry name" value="ABC_transporter-like_CS"/>
</dbReference>
<dbReference type="EMBL" id="CP019063">
    <property type="protein sequence ID" value="AVF37817.1"/>
    <property type="molecule type" value="Genomic_DNA"/>
</dbReference>
<evidence type="ECO:0000313" key="6">
    <source>
        <dbReference type="Proteomes" id="UP000239197"/>
    </source>
</evidence>
<dbReference type="PROSITE" id="PS50893">
    <property type="entry name" value="ABC_TRANSPORTER_2"/>
    <property type="match status" value="1"/>
</dbReference>
<dbReference type="RefSeq" id="WP_104925154.1">
    <property type="nucleotide sequence ID" value="NZ_CP019063.1"/>
</dbReference>
<geneLocation type="plasmid" evidence="5 6">
    <name>unnamed1</name>
</geneLocation>
<dbReference type="PROSITE" id="PS00211">
    <property type="entry name" value="ABC_TRANSPORTER_1"/>
    <property type="match status" value="1"/>
</dbReference>
<dbReference type="GO" id="GO:0055085">
    <property type="term" value="P:transmembrane transport"/>
    <property type="evidence" value="ECO:0007669"/>
    <property type="project" value="UniProtKB-ARBA"/>
</dbReference>
<dbReference type="OrthoDB" id="8481147at2"/>
<evidence type="ECO:0000256" key="1">
    <source>
        <dbReference type="ARBA" id="ARBA00022448"/>
    </source>
</evidence>
<dbReference type="Proteomes" id="UP000239197">
    <property type="component" value="Plasmid unnamed1"/>
</dbReference>
<evidence type="ECO:0000256" key="3">
    <source>
        <dbReference type="ARBA" id="ARBA00022840"/>
    </source>
</evidence>
<name>A0A2L1UY27_9GAMM</name>
<dbReference type="CDD" id="cd03257">
    <property type="entry name" value="ABC_NikE_OppD_transporters"/>
    <property type="match status" value="1"/>
</dbReference>
<evidence type="ECO:0000256" key="2">
    <source>
        <dbReference type="ARBA" id="ARBA00022741"/>
    </source>
</evidence>
<organism evidence="5 6">
    <name type="scientific">Rahnella sikkimica</name>
    <dbReference type="NCBI Taxonomy" id="1805933"/>
    <lineage>
        <taxon>Bacteria</taxon>
        <taxon>Pseudomonadati</taxon>
        <taxon>Pseudomonadota</taxon>
        <taxon>Gammaproteobacteria</taxon>
        <taxon>Enterobacterales</taxon>
        <taxon>Yersiniaceae</taxon>
        <taxon>Rahnella</taxon>
    </lineage>
</organism>
<dbReference type="GO" id="GO:0005524">
    <property type="term" value="F:ATP binding"/>
    <property type="evidence" value="ECO:0007669"/>
    <property type="project" value="UniProtKB-KW"/>
</dbReference>
<protein>
    <submittedName>
        <fullName evidence="5">ABC transporter ATP-binding protein</fullName>
    </submittedName>
</protein>
<dbReference type="AlphaFoldDB" id="A0A2L1UY27"/>
<dbReference type="SUPFAM" id="SSF52540">
    <property type="entry name" value="P-loop containing nucleoside triphosphate hydrolases"/>
    <property type="match status" value="1"/>
</dbReference>
<dbReference type="InterPro" id="IPR050319">
    <property type="entry name" value="ABC_transp_ATP-bind"/>
</dbReference>
<dbReference type="InterPro" id="IPR003439">
    <property type="entry name" value="ABC_transporter-like_ATP-bd"/>
</dbReference>
<evidence type="ECO:0000313" key="5">
    <source>
        <dbReference type="EMBL" id="AVF37817.1"/>
    </source>
</evidence>
<dbReference type="SMART" id="SM00382">
    <property type="entry name" value="AAA"/>
    <property type="match status" value="1"/>
</dbReference>
<dbReference type="KEGG" id="rox:BV494_23285"/>
<keyword evidence="3 5" id="KW-0067">ATP-binding</keyword>
<dbReference type="PANTHER" id="PTHR43776">
    <property type="entry name" value="TRANSPORT ATP-BINDING PROTEIN"/>
    <property type="match status" value="1"/>
</dbReference>
<gene>
    <name evidence="5" type="ORF">BV494_23285</name>
</gene>
<keyword evidence="6" id="KW-1185">Reference proteome</keyword>
<proteinExistence type="predicted"/>
<dbReference type="InterPro" id="IPR003593">
    <property type="entry name" value="AAA+_ATPase"/>
</dbReference>
<dbReference type="Pfam" id="PF00005">
    <property type="entry name" value="ABC_tran"/>
    <property type="match status" value="1"/>
</dbReference>